<name>A0A7R9F980_9NEOP</name>
<comment type="similarity">
    <text evidence="2 7">Belongs to the nonaspanin (TM9SF) (TC 9.A.2) family.</text>
</comment>
<evidence type="ECO:0000256" key="3">
    <source>
        <dbReference type="ARBA" id="ARBA00022692"/>
    </source>
</evidence>
<dbReference type="GO" id="GO:0072657">
    <property type="term" value="P:protein localization to membrane"/>
    <property type="evidence" value="ECO:0007669"/>
    <property type="project" value="TreeGrafter"/>
</dbReference>
<keyword evidence="5" id="KW-1133">Transmembrane helix</keyword>
<keyword evidence="4" id="KW-0732">Signal</keyword>
<protein>
    <recommendedName>
        <fullName evidence="7">Transmembrane 9 superfamily member</fullName>
    </recommendedName>
</protein>
<comment type="subcellular location">
    <subcellularLocation>
        <location evidence="1">Membrane</location>
        <topology evidence="1">Multi-pass membrane protein</topology>
    </subcellularLocation>
</comment>
<reference evidence="8" key="1">
    <citation type="submission" date="2020-11" db="EMBL/GenBank/DDBJ databases">
        <authorList>
            <person name="Tran Van P."/>
        </authorList>
    </citation>
    <scope>NUCLEOTIDE SEQUENCE</scope>
</reference>
<evidence type="ECO:0000256" key="1">
    <source>
        <dbReference type="ARBA" id="ARBA00004141"/>
    </source>
</evidence>
<proteinExistence type="inferred from homology"/>
<organism evidence="8">
    <name type="scientific">Timema bartmani</name>
    <dbReference type="NCBI Taxonomy" id="61472"/>
    <lineage>
        <taxon>Eukaryota</taxon>
        <taxon>Metazoa</taxon>
        <taxon>Ecdysozoa</taxon>
        <taxon>Arthropoda</taxon>
        <taxon>Hexapoda</taxon>
        <taxon>Insecta</taxon>
        <taxon>Pterygota</taxon>
        <taxon>Neoptera</taxon>
        <taxon>Polyneoptera</taxon>
        <taxon>Phasmatodea</taxon>
        <taxon>Timematodea</taxon>
        <taxon>Timematoidea</taxon>
        <taxon>Timematidae</taxon>
        <taxon>Timema</taxon>
    </lineage>
</organism>
<accession>A0A7R9F980</accession>
<evidence type="ECO:0000256" key="5">
    <source>
        <dbReference type="ARBA" id="ARBA00022989"/>
    </source>
</evidence>
<dbReference type="Pfam" id="PF02990">
    <property type="entry name" value="EMP70"/>
    <property type="match status" value="1"/>
</dbReference>
<dbReference type="EMBL" id="OD569771">
    <property type="protein sequence ID" value="CAD7448264.1"/>
    <property type="molecule type" value="Genomic_DNA"/>
</dbReference>
<dbReference type="AlphaFoldDB" id="A0A7R9F980"/>
<sequence length="180" mass="20516">MGEQAPWTPKQELRKKGKLNPPLPRYIVARESGGFEGGYCSERLVNQTGDESLFYPFCCPQEKFDKPHTYYLSNHVDLKVTYHSGEGEDWGVGFHGNSGRIISVKVVPRSIHHKDPNKPDCSGKDPVEIPSGNLKAGEKLNITYTYSITFEPNNTIKWSSRWDYILESMPHTNIQWFSIP</sequence>
<evidence type="ECO:0000256" key="7">
    <source>
        <dbReference type="RuleBase" id="RU363079"/>
    </source>
</evidence>
<dbReference type="InterPro" id="IPR004240">
    <property type="entry name" value="EMP70"/>
</dbReference>
<dbReference type="PANTHER" id="PTHR10766">
    <property type="entry name" value="TRANSMEMBRANE 9 SUPERFAMILY PROTEIN"/>
    <property type="match status" value="1"/>
</dbReference>
<keyword evidence="3" id="KW-0812">Transmembrane</keyword>
<dbReference type="GO" id="GO:0016020">
    <property type="term" value="C:membrane"/>
    <property type="evidence" value="ECO:0007669"/>
    <property type="project" value="UniProtKB-SubCell"/>
</dbReference>
<evidence type="ECO:0000256" key="6">
    <source>
        <dbReference type="ARBA" id="ARBA00023136"/>
    </source>
</evidence>
<evidence type="ECO:0000256" key="4">
    <source>
        <dbReference type="ARBA" id="ARBA00022729"/>
    </source>
</evidence>
<evidence type="ECO:0000313" key="8">
    <source>
        <dbReference type="EMBL" id="CAD7448264.1"/>
    </source>
</evidence>
<evidence type="ECO:0000256" key="2">
    <source>
        <dbReference type="ARBA" id="ARBA00005227"/>
    </source>
</evidence>
<gene>
    <name evidence="8" type="ORF">TBIB3V08_LOCUS10551</name>
</gene>
<dbReference type="PANTHER" id="PTHR10766:SF176">
    <property type="entry name" value="TRANSMEMBRANE 9 SUPERFAMILY MEMBER"/>
    <property type="match status" value="1"/>
</dbReference>
<keyword evidence="6" id="KW-0472">Membrane</keyword>